<keyword evidence="1" id="KW-0547">Nucleotide-binding</keyword>
<proteinExistence type="predicted"/>
<dbReference type="InterPro" id="IPR054547">
    <property type="entry name" value="NNH1"/>
</dbReference>
<dbReference type="InterPro" id="IPR027417">
    <property type="entry name" value="P-loop_NTPase"/>
</dbReference>
<dbReference type="Gene3D" id="3.80.10.10">
    <property type="entry name" value="Ribonuclease Inhibitor"/>
    <property type="match status" value="1"/>
</dbReference>
<dbReference type="InterPro" id="IPR032675">
    <property type="entry name" value="LRR_dom_sf"/>
</dbReference>
<dbReference type="Proteomes" id="UP000000844">
    <property type="component" value="Chromosome"/>
</dbReference>
<dbReference type="KEGG" id="sna:Snas_1392"/>
<dbReference type="Pfam" id="PF05729">
    <property type="entry name" value="NACHT"/>
    <property type="match status" value="1"/>
</dbReference>
<evidence type="ECO:0000259" key="3">
    <source>
        <dbReference type="PROSITE" id="PS50837"/>
    </source>
</evidence>
<dbReference type="eggNOG" id="COG4886">
    <property type="taxonomic scope" value="Bacteria"/>
</dbReference>
<dbReference type="OrthoDB" id="135105at2"/>
<dbReference type="HOGENOM" id="CLU_009117_0_0_11"/>
<organism evidence="4 5">
    <name type="scientific">Stackebrandtia nassauensis (strain DSM 44728 / CIP 108903 / NRRL B-16338 / NBRC 102104 / LLR-40K-21)</name>
    <dbReference type="NCBI Taxonomy" id="446470"/>
    <lineage>
        <taxon>Bacteria</taxon>
        <taxon>Bacillati</taxon>
        <taxon>Actinomycetota</taxon>
        <taxon>Actinomycetes</taxon>
        <taxon>Glycomycetales</taxon>
        <taxon>Glycomycetaceae</taxon>
        <taxon>Stackebrandtia</taxon>
    </lineage>
</organism>
<evidence type="ECO:0000313" key="5">
    <source>
        <dbReference type="Proteomes" id="UP000000844"/>
    </source>
</evidence>
<gene>
    <name evidence="4" type="ordered locus">Snas_1392</name>
</gene>
<feature type="domain" description="NACHT" evidence="3">
    <location>
        <begin position="283"/>
        <end position="618"/>
    </location>
</feature>
<dbReference type="PROSITE" id="PS50837">
    <property type="entry name" value="NACHT"/>
    <property type="match status" value="1"/>
</dbReference>
<accession>D3PV46</accession>
<keyword evidence="5" id="KW-1185">Reference proteome</keyword>
<name>D3PV46_STANL</name>
<evidence type="ECO:0000256" key="1">
    <source>
        <dbReference type="ARBA" id="ARBA00022741"/>
    </source>
</evidence>
<dbReference type="STRING" id="446470.Snas_1392"/>
<evidence type="ECO:0000256" key="2">
    <source>
        <dbReference type="ARBA" id="ARBA00022840"/>
    </source>
</evidence>
<reference evidence="4 5" key="1">
    <citation type="journal article" date="2009" name="Stand. Genomic Sci.">
        <title>Complete genome sequence of Stackebrandtia nassauensis type strain (LLR-40K-21).</title>
        <authorList>
            <person name="Munk C."/>
            <person name="Lapidus A."/>
            <person name="Copeland A."/>
            <person name="Jando M."/>
            <person name="Mayilraj S."/>
            <person name="Glavina Del Rio T."/>
            <person name="Nolan M."/>
            <person name="Chen F."/>
            <person name="Lucas S."/>
            <person name="Tice H."/>
            <person name="Cheng J.F."/>
            <person name="Han C."/>
            <person name="Detter J.C."/>
            <person name="Bruce D."/>
            <person name="Goodwin L."/>
            <person name="Chain P."/>
            <person name="Pitluck S."/>
            <person name="Goker M."/>
            <person name="Ovchinikova G."/>
            <person name="Pati A."/>
            <person name="Ivanova N."/>
            <person name="Mavromatis K."/>
            <person name="Chen A."/>
            <person name="Palaniappan K."/>
            <person name="Land M."/>
            <person name="Hauser L."/>
            <person name="Chang Y.J."/>
            <person name="Jeffries C.D."/>
            <person name="Bristow J."/>
            <person name="Eisen J.A."/>
            <person name="Markowitz V."/>
            <person name="Hugenholtz P."/>
            <person name="Kyrpides N.C."/>
            <person name="Klenk H.P."/>
        </authorList>
    </citation>
    <scope>NUCLEOTIDE SEQUENCE [LARGE SCALE GENOMIC DNA]</scope>
    <source>
        <strain evidence="5">DSM 44728 / CIP 108903 / NRRL B-16338 / NBRC 102104 / LLR-40K-21</strain>
    </source>
</reference>
<dbReference type="GO" id="GO:0005524">
    <property type="term" value="F:ATP binding"/>
    <property type="evidence" value="ECO:0007669"/>
    <property type="project" value="UniProtKB-KW"/>
</dbReference>
<dbReference type="PANTHER" id="PTHR46844">
    <property type="entry name" value="SLR5058 PROTEIN"/>
    <property type="match status" value="1"/>
</dbReference>
<dbReference type="InterPro" id="IPR007111">
    <property type="entry name" value="NACHT_NTPase"/>
</dbReference>
<dbReference type="Pfam" id="PF22733">
    <property type="entry name" value="NNH1"/>
    <property type="match status" value="1"/>
</dbReference>
<dbReference type="eggNOG" id="COG5635">
    <property type="taxonomic scope" value="Bacteria"/>
</dbReference>
<dbReference type="AlphaFoldDB" id="D3PV46"/>
<evidence type="ECO:0000313" key="4">
    <source>
        <dbReference type="EMBL" id="ADD41099.1"/>
    </source>
</evidence>
<sequence>MEQLLLRLAGTVVSAAFKRVLTKRHSDLRGETSLSELVEPRTSFFVRRSFKRHLQTITDSVAQRLQELYRNEFTNLDSGEQTAATLRAITAFEAADMSDKGLFAVALQSEALANRLLESEAGGRDGTDLSEAGEQFYRLLVHNTCECLVQLVINLPEYQPRVLTELLERISQIEETLTTALERVSFTNPVAPQGADGDEEFRAKYLHAVKNNLDVLDLFGVDLRRYNARTTLSVAYIGLSVRTRQLRPTDDHAPRGVVYSQPEFDYRQGHQTVRVERVLGLSERILIRGEAGSGKSTLLRWLAVNAARSSFDADLADLNGMVPFLIKLRSWEGEKLPAPEHFLADTAPHLRGLMPEGFVHRALESGRALLLIDGVDELPNGERAGVRNWLSQLVKSFPKSRWVVTSRRTATDDFSLHTEGFGEAMLAPMSSSDVRQLIRHWHLAIRDSRKLPCRSSDLPDYERDIRIKMKANADLRALATTPLLCAMLCALNLDRRRHLPTDRVELYRAAMVMLIDRRDAERQIPITIPHLGQTEKRTLLRDLAWRLSLNNRTELPRDAATARIAKKLRSMPSVDQNAEAIFEYLLERSGVIREPQSGRVDFIHRTFQEFLAADQAADNGDMGLLVENAHRDEWHEIVTLAAGLANAPQRSELITGVLNRADTDQRYARRLHILAASCLETMPDLDPGLGPRMERALASLLPPRNRSEAISLARIGPPLLRYLPRIPERLSEAAASSTILTAALVNGPKAVNVLRDFAADSRRQVQEALIDAWSYFNPKEYAREVLANALLVDGAITVNSQDVIPVLSYLQRLRATHVALDSVDDISILNAVPCLTSVDVRGGFDDVAPLEQHGGLESVRIRTTAVFDPTPLTRLPKLRDLALTSTVHMDLSFLADCESLLTLFVQADGDTDLSPIWSLTKLTQLGLWSISPNTDLSRLSTFSSLRALSLGGPPGGERSSAPRSIASLPMWAPQLRNLTLFHMDLEDDLAAISALPALTGLGLYECSISNLEALIDFTSLRSLQLDGFKTLPNLAVLAKVPQLKYLYLRDSPEDSTVIDLAPFADRDITIGVSKFHEVCNVGPGVRVRRLS</sequence>
<dbReference type="RefSeq" id="WP_013016670.1">
    <property type="nucleotide sequence ID" value="NC_013947.1"/>
</dbReference>
<dbReference type="Gene3D" id="3.40.50.300">
    <property type="entry name" value="P-loop containing nucleotide triphosphate hydrolases"/>
    <property type="match status" value="1"/>
</dbReference>
<dbReference type="EMBL" id="CP001778">
    <property type="protein sequence ID" value="ADD41099.1"/>
    <property type="molecule type" value="Genomic_DNA"/>
</dbReference>
<protein>
    <submittedName>
        <fullName evidence="4">Putative signal transduction protein with Nacht domain</fullName>
    </submittedName>
</protein>
<dbReference type="SUPFAM" id="SSF52540">
    <property type="entry name" value="P-loop containing nucleoside triphosphate hydrolases"/>
    <property type="match status" value="1"/>
</dbReference>
<dbReference type="SUPFAM" id="SSF52058">
    <property type="entry name" value="L domain-like"/>
    <property type="match status" value="1"/>
</dbReference>
<dbReference type="PANTHER" id="PTHR46844:SF1">
    <property type="entry name" value="SLR5058 PROTEIN"/>
    <property type="match status" value="1"/>
</dbReference>
<keyword evidence="2" id="KW-0067">ATP-binding</keyword>